<proteinExistence type="inferred from homology"/>
<evidence type="ECO:0000256" key="10">
    <source>
        <dbReference type="ARBA" id="ARBA00022840"/>
    </source>
</evidence>
<keyword evidence="8" id="KW-0547">Nucleotide-binding</keyword>
<dbReference type="SUPFAM" id="SSF54919">
    <property type="entry name" value="Nucleoside diphosphate kinase, NDK"/>
    <property type="match status" value="1"/>
</dbReference>
<evidence type="ECO:0000256" key="5">
    <source>
        <dbReference type="ARBA" id="ARBA00012966"/>
    </source>
</evidence>
<keyword evidence="7" id="KW-0479">Metal-binding</keyword>
<dbReference type="GO" id="GO:0046872">
    <property type="term" value="F:metal ion binding"/>
    <property type="evidence" value="ECO:0007669"/>
    <property type="project" value="UniProtKB-KW"/>
</dbReference>
<evidence type="ECO:0000256" key="6">
    <source>
        <dbReference type="ARBA" id="ARBA00022679"/>
    </source>
</evidence>
<keyword evidence="12" id="KW-0546">Nucleotide metabolism</keyword>
<dbReference type="HAMAP" id="MF_00451">
    <property type="entry name" value="NDP_kinase"/>
    <property type="match status" value="1"/>
</dbReference>
<dbReference type="GO" id="GO:0006241">
    <property type="term" value="P:CTP biosynthetic process"/>
    <property type="evidence" value="ECO:0007669"/>
    <property type="project" value="InterPro"/>
</dbReference>
<dbReference type="PANTHER" id="PTHR46161">
    <property type="entry name" value="NUCLEOSIDE DIPHOSPHATE KINASE"/>
    <property type="match status" value="1"/>
</dbReference>
<keyword evidence="6" id="KW-0808">Transferase</keyword>
<evidence type="ECO:0000256" key="9">
    <source>
        <dbReference type="ARBA" id="ARBA00022777"/>
    </source>
</evidence>
<sequence>MGNQTFAIIKPDAVKNKDTGLILDRILKADFHILAGKLLHMSLQQAEGFYAIHKGKPFYDELIEFMSSGQCMVLALKKENAVEEWRYTIGATNPAESALGTIRKDFATNVGLNAVHGSDSDENAQKEIAFFFSDSELRGNQ</sequence>
<dbReference type="NCBIfam" id="NF001908">
    <property type="entry name" value="PRK00668.1"/>
    <property type="match status" value="1"/>
</dbReference>
<evidence type="ECO:0000256" key="8">
    <source>
        <dbReference type="ARBA" id="ARBA00022741"/>
    </source>
</evidence>
<evidence type="ECO:0000256" key="2">
    <source>
        <dbReference type="ARBA" id="ARBA00004305"/>
    </source>
</evidence>
<evidence type="ECO:0000256" key="12">
    <source>
        <dbReference type="ARBA" id="ARBA00023080"/>
    </source>
</evidence>
<dbReference type="GO" id="GO:0006183">
    <property type="term" value="P:GTP biosynthetic process"/>
    <property type="evidence" value="ECO:0007669"/>
    <property type="project" value="InterPro"/>
</dbReference>
<dbReference type="PROSITE" id="PS51374">
    <property type="entry name" value="NDPK_LIKE"/>
    <property type="match status" value="1"/>
</dbReference>
<dbReference type="SMART" id="SM00562">
    <property type="entry name" value="NDK"/>
    <property type="match status" value="1"/>
</dbReference>
<comment type="cofactor">
    <cofactor evidence="1">
        <name>Mg(2+)</name>
        <dbReference type="ChEBI" id="CHEBI:18420"/>
    </cofactor>
</comment>
<evidence type="ECO:0000259" key="13">
    <source>
        <dbReference type="SMART" id="SM00562"/>
    </source>
</evidence>
<keyword evidence="10" id="KW-0067">ATP-binding</keyword>
<dbReference type="InterPro" id="IPR036850">
    <property type="entry name" value="NDK-like_dom_sf"/>
</dbReference>
<dbReference type="FunFam" id="3.30.70.141:FF:000017">
    <property type="entry name" value="Nucleoside diphosphate kinase"/>
    <property type="match status" value="1"/>
</dbReference>
<comment type="subcellular location">
    <subcellularLocation>
        <location evidence="3">Mitochondrion intermembrane space</location>
    </subcellularLocation>
    <subcellularLocation>
        <location evidence="2">Mitochondrion matrix</location>
    </subcellularLocation>
</comment>
<dbReference type="AlphaFoldDB" id="A0A381NDT9"/>
<dbReference type="Pfam" id="PF00334">
    <property type="entry name" value="NDK"/>
    <property type="match status" value="1"/>
</dbReference>
<accession>A0A381NDT9</accession>
<dbReference type="InterPro" id="IPR001564">
    <property type="entry name" value="Nucleoside_diP_kinase"/>
</dbReference>
<evidence type="ECO:0000256" key="11">
    <source>
        <dbReference type="ARBA" id="ARBA00022842"/>
    </source>
</evidence>
<dbReference type="InterPro" id="IPR034907">
    <property type="entry name" value="NDK-like_dom"/>
</dbReference>
<evidence type="ECO:0000256" key="7">
    <source>
        <dbReference type="ARBA" id="ARBA00022723"/>
    </source>
</evidence>
<dbReference type="CDD" id="cd04413">
    <property type="entry name" value="NDPk_I"/>
    <property type="match status" value="1"/>
</dbReference>
<dbReference type="GO" id="GO:0006228">
    <property type="term" value="P:UTP biosynthetic process"/>
    <property type="evidence" value="ECO:0007669"/>
    <property type="project" value="InterPro"/>
</dbReference>
<dbReference type="EC" id="2.7.4.6" evidence="5"/>
<dbReference type="GO" id="GO:0004550">
    <property type="term" value="F:nucleoside diphosphate kinase activity"/>
    <property type="evidence" value="ECO:0007669"/>
    <property type="project" value="UniProtKB-EC"/>
</dbReference>
<evidence type="ECO:0000256" key="4">
    <source>
        <dbReference type="ARBA" id="ARBA00008142"/>
    </source>
</evidence>
<evidence type="ECO:0000313" key="14">
    <source>
        <dbReference type="EMBL" id="SUZ52264.1"/>
    </source>
</evidence>
<dbReference type="EMBL" id="UINC01000265">
    <property type="protein sequence ID" value="SUZ52264.1"/>
    <property type="molecule type" value="Genomic_DNA"/>
</dbReference>
<evidence type="ECO:0000256" key="1">
    <source>
        <dbReference type="ARBA" id="ARBA00001946"/>
    </source>
</evidence>
<gene>
    <name evidence="14" type="ORF">METZ01_LOCUS5118</name>
</gene>
<reference evidence="14" key="1">
    <citation type="submission" date="2018-05" db="EMBL/GenBank/DDBJ databases">
        <authorList>
            <person name="Lanie J.A."/>
            <person name="Ng W.-L."/>
            <person name="Kazmierczak K.M."/>
            <person name="Andrzejewski T.M."/>
            <person name="Davidsen T.M."/>
            <person name="Wayne K.J."/>
            <person name="Tettelin H."/>
            <person name="Glass J.I."/>
            <person name="Rusch D."/>
            <person name="Podicherti R."/>
            <person name="Tsui H.-C.T."/>
            <person name="Winkler M.E."/>
        </authorList>
    </citation>
    <scope>NUCLEOTIDE SEQUENCE</scope>
</reference>
<name>A0A381NDT9_9ZZZZ</name>
<dbReference type="PANTHER" id="PTHR46161:SF3">
    <property type="entry name" value="NUCLEOSIDE DIPHOSPHATE KINASE DDB_G0292928-RELATED"/>
    <property type="match status" value="1"/>
</dbReference>
<feature type="domain" description="Nucleoside diphosphate kinase-like" evidence="13">
    <location>
        <begin position="2"/>
        <end position="139"/>
    </location>
</feature>
<comment type="similarity">
    <text evidence="4">Belongs to the NDK family.</text>
</comment>
<organism evidence="14">
    <name type="scientific">marine metagenome</name>
    <dbReference type="NCBI Taxonomy" id="408172"/>
    <lineage>
        <taxon>unclassified sequences</taxon>
        <taxon>metagenomes</taxon>
        <taxon>ecological metagenomes</taxon>
    </lineage>
</organism>
<keyword evidence="9" id="KW-0418">Kinase</keyword>
<dbReference type="GO" id="GO:0005524">
    <property type="term" value="F:ATP binding"/>
    <property type="evidence" value="ECO:0007669"/>
    <property type="project" value="UniProtKB-KW"/>
</dbReference>
<dbReference type="GO" id="GO:0005759">
    <property type="term" value="C:mitochondrial matrix"/>
    <property type="evidence" value="ECO:0007669"/>
    <property type="project" value="UniProtKB-SubCell"/>
</dbReference>
<evidence type="ECO:0000256" key="3">
    <source>
        <dbReference type="ARBA" id="ARBA00004569"/>
    </source>
</evidence>
<dbReference type="Gene3D" id="3.30.70.141">
    <property type="entry name" value="Nucleoside diphosphate kinase-like domain"/>
    <property type="match status" value="1"/>
</dbReference>
<dbReference type="GO" id="GO:0005758">
    <property type="term" value="C:mitochondrial intermembrane space"/>
    <property type="evidence" value="ECO:0007669"/>
    <property type="project" value="UniProtKB-SubCell"/>
</dbReference>
<keyword evidence="11" id="KW-0460">Magnesium</keyword>
<dbReference type="PRINTS" id="PR01243">
    <property type="entry name" value="NUCDPKINASE"/>
</dbReference>
<protein>
    <recommendedName>
        <fullName evidence="5">nucleoside-diphosphate kinase</fullName>
        <ecNumber evidence="5">2.7.4.6</ecNumber>
    </recommendedName>
</protein>